<dbReference type="EMBL" id="CP054160">
    <property type="protein sequence ID" value="QKJ60451.1"/>
    <property type="molecule type" value="Genomic_DNA"/>
</dbReference>
<dbReference type="InterPro" id="IPR036937">
    <property type="entry name" value="Adhesion_dom_fimbrial_sf"/>
</dbReference>
<reference evidence="4" key="2">
    <citation type="submission" date="2022-06" db="EMBL/GenBank/DDBJ databases">
        <title>Genome sequences of seven Enterobacteriaceae strains isolated from Canadian wastewater treatment facilities.</title>
        <authorList>
            <person name="Huang H."/>
            <person name="Chmara J.T."/>
            <person name="Duceppe M.-O."/>
        </authorList>
    </citation>
    <scope>NUCLEOTIDE SEQUENCE</scope>
    <source>
        <strain evidence="4">HH13</strain>
    </source>
</reference>
<gene>
    <name evidence="4" type="ORF">G9399_21885</name>
    <name evidence="3" type="ORF">RDT67_21025</name>
</gene>
<name>A0A1Q5V891_SERFO</name>
<dbReference type="Pfam" id="PF00419">
    <property type="entry name" value="Fimbrial"/>
    <property type="match status" value="1"/>
</dbReference>
<feature type="chain" id="PRO_5010228667" evidence="1">
    <location>
        <begin position="22"/>
        <end position="175"/>
    </location>
</feature>
<evidence type="ECO:0000313" key="5">
    <source>
        <dbReference type="Proteomes" id="UP000503464"/>
    </source>
</evidence>
<evidence type="ECO:0000313" key="3">
    <source>
        <dbReference type="EMBL" id="MDQ9128905.1"/>
    </source>
</evidence>
<evidence type="ECO:0000313" key="4">
    <source>
        <dbReference type="EMBL" id="QKJ60451.1"/>
    </source>
</evidence>
<dbReference type="Gene3D" id="2.60.40.1090">
    <property type="entry name" value="Fimbrial-type adhesion domain"/>
    <property type="match status" value="1"/>
</dbReference>
<dbReference type="GO" id="GO:0043709">
    <property type="term" value="P:cell adhesion involved in single-species biofilm formation"/>
    <property type="evidence" value="ECO:0007669"/>
    <property type="project" value="TreeGrafter"/>
</dbReference>
<protein>
    <submittedName>
        <fullName evidence="3 4">Fimbrial protein</fullName>
    </submittedName>
</protein>
<organism evidence="3 6">
    <name type="scientific">Serratia fonticola</name>
    <dbReference type="NCBI Taxonomy" id="47917"/>
    <lineage>
        <taxon>Bacteria</taxon>
        <taxon>Pseudomonadati</taxon>
        <taxon>Pseudomonadota</taxon>
        <taxon>Gammaproteobacteria</taxon>
        <taxon>Enterobacterales</taxon>
        <taxon>Yersiniaceae</taxon>
        <taxon>Serratia</taxon>
    </lineage>
</organism>
<evidence type="ECO:0000259" key="2">
    <source>
        <dbReference type="Pfam" id="PF00419"/>
    </source>
</evidence>
<accession>A0A1Q5V891</accession>
<dbReference type="InterPro" id="IPR008966">
    <property type="entry name" value="Adhesion_dom_sf"/>
</dbReference>
<reference evidence="3" key="3">
    <citation type="submission" date="2023-08" db="EMBL/GenBank/DDBJ databases">
        <title>The Comparative Genomic Analysis of Yersiniaceae from Polar Regions.</title>
        <authorList>
            <person name="Goncharov A."/>
            <person name="Aslanov B."/>
            <person name="Kolodzhieva V."/>
            <person name="Azarov D."/>
            <person name="Mochov A."/>
            <person name="Lebedeva E."/>
        </authorList>
    </citation>
    <scope>NUCLEOTIDE SEQUENCE</scope>
    <source>
        <strain evidence="3">Vf</strain>
    </source>
</reference>
<dbReference type="PANTHER" id="PTHR33420">
    <property type="entry name" value="FIMBRIAL SUBUNIT ELFA-RELATED"/>
    <property type="match status" value="1"/>
</dbReference>
<dbReference type="AlphaFoldDB" id="A0A1Q5V891"/>
<reference evidence="5" key="1">
    <citation type="submission" date="2020-03" db="EMBL/GenBank/DDBJ databases">
        <title>Genome sequences of seven Enterobacteriaceae strains isolated from Canadian wastewater treatment facilities.</title>
        <authorList>
            <person name="Huang H."/>
            <person name="Chmara J.T."/>
            <person name="Duceppe M.-O."/>
        </authorList>
    </citation>
    <scope>NUCLEOTIDE SEQUENCE [LARGE SCALE GENOMIC DNA]</scope>
    <source>
        <strain evidence="5">Biosolid 3</strain>
    </source>
</reference>
<sequence>MRIQLYSLCLLALFSARVTQAADSTIAINGYVKDNACSIAPGSQSFVVDLMSNAAKQLHRVGATTPMVPFSIVLDKCGGSAIAVKTGFTGGADSDNLTLLKIDGGAGAAAGMGIQILDNNGNAIALNEISSGLNWSNITAGQSNTLYFYARLMATRAPVTAGQVRATANFTLEFQ</sequence>
<dbReference type="EMBL" id="JAVIGA010000028">
    <property type="protein sequence ID" value="MDQ9128905.1"/>
    <property type="molecule type" value="Genomic_DNA"/>
</dbReference>
<dbReference type="InterPro" id="IPR000259">
    <property type="entry name" value="Adhesion_dom_fimbrial"/>
</dbReference>
<feature type="domain" description="Fimbrial-type adhesion" evidence="2">
    <location>
        <begin position="26"/>
        <end position="175"/>
    </location>
</feature>
<dbReference type="InterPro" id="IPR050263">
    <property type="entry name" value="Bact_Fimbrial_Adh_Pro"/>
</dbReference>
<dbReference type="PANTHER" id="PTHR33420:SF25">
    <property type="entry name" value="PROTEIN FIMF"/>
    <property type="match status" value="1"/>
</dbReference>
<dbReference type="RefSeq" id="WP_065686982.1">
    <property type="nucleotide sequence ID" value="NZ_CAMKUK010000002.1"/>
</dbReference>
<evidence type="ECO:0000256" key="1">
    <source>
        <dbReference type="SAM" id="SignalP"/>
    </source>
</evidence>
<dbReference type="Proteomes" id="UP000503464">
    <property type="component" value="Chromosome"/>
</dbReference>
<evidence type="ECO:0000313" key="6">
    <source>
        <dbReference type="Proteomes" id="UP001224622"/>
    </source>
</evidence>
<feature type="signal peptide" evidence="1">
    <location>
        <begin position="1"/>
        <end position="21"/>
    </location>
</feature>
<keyword evidence="1" id="KW-0732">Signal</keyword>
<proteinExistence type="predicted"/>
<dbReference type="SUPFAM" id="SSF49401">
    <property type="entry name" value="Bacterial adhesins"/>
    <property type="match status" value="1"/>
</dbReference>
<dbReference type="GO" id="GO:0009289">
    <property type="term" value="C:pilus"/>
    <property type="evidence" value="ECO:0007669"/>
    <property type="project" value="InterPro"/>
</dbReference>
<dbReference type="Proteomes" id="UP001224622">
    <property type="component" value="Unassembled WGS sequence"/>
</dbReference>